<keyword evidence="3" id="KW-1185">Reference proteome</keyword>
<dbReference type="PANTHER" id="PTHR21468">
    <property type="entry name" value="HSD9"/>
    <property type="match status" value="1"/>
</dbReference>
<reference evidence="2" key="1">
    <citation type="submission" date="2022-07" db="EMBL/GenBank/DDBJ databases">
        <title>Chromosome-level genome of Muraenolepis orangiensis.</title>
        <authorList>
            <person name="Kim J."/>
        </authorList>
    </citation>
    <scope>NUCLEOTIDE SEQUENCE</scope>
    <source>
        <strain evidence="2">KU_S4_2022</strain>
        <tissue evidence="2">Muscle</tissue>
    </source>
</reference>
<evidence type="ECO:0000256" key="1">
    <source>
        <dbReference type="SAM" id="Coils"/>
    </source>
</evidence>
<keyword evidence="1" id="KW-0175">Coiled coil</keyword>
<dbReference type="AlphaFoldDB" id="A0A9Q0DLB1"/>
<name>A0A9Q0DLB1_9TELE</name>
<sequence>MWRCSGQLEQLKSEQDNQLQQLLRELKKQERQLEQKELAHMRQGEQAKDTVLTNKAVMDGVQRKLSEVEAQVARLQAEVQRLVEYRHEGLHEHRTQITQLEEELECMQADADAATEHRKSQLELTLSMIDTGTTQAIEGDRLAQEMKVKALDMDKASQEARAQNQWLKETVALL</sequence>
<accession>A0A9Q0DLB1</accession>
<dbReference type="PANTHER" id="PTHR21468:SF1">
    <property type="entry name" value="COILED-COIL DOMAIN-CONTAINING PROTEIN 83"/>
    <property type="match status" value="1"/>
</dbReference>
<dbReference type="InterPro" id="IPR026702">
    <property type="entry name" value="CCDC83"/>
</dbReference>
<evidence type="ECO:0000313" key="3">
    <source>
        <dbReference type="Proteomes" id="UP001148018"/>
    </source>
</evidence>
<proteinExistence type="predicted"/>
<protein>
    <submittedName>
        <fullName evidence="2">Uncharacterized protein</fullName>
    </submittedName>
</protein>
<dbReference type="Proteomes" id="UP001148018">
    <property type="component" value="Unassembled WGS sequence"/>
</dbReference>
<dbReference type="OrthoDB" id="10005859at2759"/>
<feature type="coiled-coil region" evidence="1">
    <location>
        <begin position="5"/>
        <end position="117"/>
    </location>
</feature>
<evidence type="ECO:0000313" key="2">
    <source>
        <dbReference type="EMBL" id="KAJ3589593.1"/>
    </source>
</evidence>
<comment type="caution">
    <text evidence="2">The sequence shown here is derived from an EMBL/GenBank/DDBJ whole genome shotgun (WGS) entry which is preliminary data.</text>
</comment>
<gene>
    <name evidence="2" type="ORF">NHX12_010438</name>
</gene>
<organism evidence="2 3">
    <name type="scientific">Muraenolepis orangiensis</name>
    <name type="common">Patagonian moray cod</name>
    <dbReference type="NCBI Taxonomy" id="630683"/>
    <lineage>
        <taxon>Eukaryota</taxon>
        <taxon>Metazoa</taxon>
        <taxon>Chordata</taxon>
        <taxon>Craniata</taxon>
        <taxon>Vertebrata</taxon>
        <taxon>Euteleostomi</taxon>
        <taxon>Actinopterygii</taxon>
        <taxon>Neopterygii</taxon>
        <taxon>Teleostei</taxon>
        <taxon>Neoteleostei</taxon>
        <taxon>Acanthomorphata</taxon>
        <taxon>Zeiogadaria</taxon>
        <taxon>Gadariae</taxon>
        <taxon>Gadiformes</taxon>
        <taxon>Muraenolepidoidei</taxon>
        <taxon>Muraenolepididae</taxon>
        <taxon>Muraenolepis</taxon>
    </lineage>
</organism>
<dbReference type="EMBL" id="JANIIK010000115">
    <property type="protein sequence ID" value="KAJ3589593.1"/>
    <property type="molecule type" value="Genomic_DNA"/>
</dbReference>